<evidence type="ECO:0000256" key="1">
    <source>
        <dbReference type="SAM" id="Phobius"/>
    </source>
</evidence>
<dbReference type="InterPro" id="IPR046093">
    <property type="entry name" value="DUF6111"/>
</dbReference>
<proteinExistence type="predicted"/>
<evidence type="ECO:0000313" key="3">
    <source>
        <dbReference type="Proteomes" id="UP000433101"/>
    </source>
</evidence>
<protein>
    <submittedName>
        <fullName evidence="2">Uncharacterized protein</fullName>
    </submittedName>
</protein>
<accession>A0A7X3LQM9</accession>
<dbReference type="RefSeq" id="WP_160773573.1">
    <property type="nucleotide sequence ID" value="NZ_WUMV01000001.1"/>
</dbReference>
<organism evidence="2 3">
    <name type="scientific">Stappia sediminis</name>
    <dbReference type="NCBI Taxonomy" id="2692190"/>
    <lineage>
        <taxon>Bacteria</taxon>
        <taxon>Pseudomonadati</taxon>
        <taxon>Pseudomonadota</taxon>
        <taxon>Alphaproteobacteria</taxon>
        <taxon>Hyphomicrobiales</taxon>
        <taxon>Stappiaceae</taxon>
        <taxon>Stappia</taxon>
    </lineage>
</organism>
<dbReference type="Pfam" id="PF19606">
    <property type="entry name" value="DUF6111"/>
    <property type="match status" value="1"/>
</dbReference>
<feature type="transmembrane region" description="Helical" evidence="1">
    <location>
        <begin position="5"/>
        <end position="25"/>
    </location>
</feature>
<keyword evidence="3" id="KW-1185">Reference proteome</keyword>
<dbReference type="AlphaFoldDB" id="A0A7X3LQM9"/>
<keyword evidence="1" id="KW-0812">Transmembrane</keyword>
<evidence type="ECO:0000313" key="2">
    <source>
        <dbReference type="EMBL" id="MXN63310.1"/>
    </source>
</evidence>
<dbReference type="EMBL" id="WUMV01000001">
    <property type="protein sequence ID" value="MXN63310.1"/>
    <property type="molecule type" value="Genomic_DNA"/>
</dbReference>
<comment type="caution">
    <text evidence="2">The sequence shown here is derived from an EMBL/GenBank/DDBJ whole genome shotgun (WGS) entry which is preliminary data.</text>
</comment>
<name>A0A7X3LQM9_9HYPH</name>
<dbReference type="Proteomes" id="UP000433101">
    <property type="component" value="Unassembled WGS sequence"/>
</dbReference>
<sequence>MLRVVLTHLFLFLIPFIAYAFWLWINKKAQTSQNWREGPMAWLAFAGVVIVSASLVLLATFERSPEGKTYMPAEIRDGEFIPGHYE</sequence>
<reference evidence="2 3" key="1">
    <citation type="submission" date="2019-12" db="EMBL/GenBank/DDBJ databases">
        <authorList>
            <person name="Li M."/>
        </authorList>
    </citation>
    <scope>NUCLEOTIDE SEQUENCE [LARGE SCALE GENOMIC DNA]</scope>
    <source>
        <strain evidence="2 3">GBMRC 2046</strain>
    </source>
</reference>
<feature type="transmembrane region" description="Helical" evidence="1">
    <location>
        <begin position="40"/>
        <end position="61"/>
    </location>
</feature>
<gene>
    <name evidence="2" type="ORF">GR183_00205</name>
</gene>
<keyword evidence="1" id="KW-1133">Transmembrane helix</keyword>
<keyword evidence="1" id="KW-0472">Membrane</keyword>